<gene>
    <name evidence="3" type="ORF">Cspa_c03860</name>
</gene>
<dbReference type="OrthoDB" id="3035847at2"/>
<evidence type="ECO:0000313" key="3">
    <source>
        <dbReference type="EMBL" id="AGF54204.1"/>
    </source>
</evidence>
<dbReference type="Pfam" id="PF00550">
    <property type="entry name" value="PP-binding"/>
    <property type="match status" value="1"/>
</dbReference>
<dbReference type="SUPFAM" id="SSF47336">
    <property type="entry name" value="ACP-like"/>
    <property type="match status" value="1"/>
</dbReference>
<feature type="domain" description="Carrier" evidence="2">
    <location>
        <begin position="1"/>
        <end position="73"/>
    </location>
</feature>
<feature type="compositionally biased region" description="Basic and acidic residues" evidence="1">
    <location>
        <begin position="74"/>
        <end position="83"/>
    </location>
</feature>
<dbReference type="InterPro" id="IPR036736">
    <property type="entry name" value="ACP-like_sf"/>
</dbReference>
<dbReference type="GO" id="GO:0043041">
    <property type="term" value="P:amino acid activation for nonribosomal peptide biosynthetic process"/>
    <property type="evidence" value="ECO:0007669"/>
    <property type="project" value="TreeGrafter"/>
</dbReference>
<dbReference type="GO" id="GO:0031177">
    <property type="term" value="F:phosphopantetheine binding"/>
    <property type="evidence" value="ECO:0007669"/>
    <property type="project" value="TreeGrafter"/>
</dbReference>
<dbReference type="PANTHER" id="PTHR45527:SF1">
    <property type="entry name" value="FATTY ACID SYNTHASE"/>
    <property type="match status" value="1"/>
</dbReference>
<reference evidence="3 4" key="1">
    <citation type="submission" date="2013-02" db="EMBL/GenBank/DDBJ databases">
        <title>Genome sequence of Clostridium saccharoperbutylacetonicum N1-4(HMT).</title>
        <authorList>
            <person name="Poehlein A."/>
            <person name="Daniel R."/>
        </authorList>
    </citation>
    <scope>NUCLEOTIDE SEQUENCE [LARGE SCALE GENOMIC DNA]</scope>
    <source>
        <strain evidence="4">N1-4(HMT)</strain>
    </source>
</reference>
<dbReference type="PROSITE" id="PS50075">
    <property type="entry name" value="CARRIER"/>
    <property type="match status" value="1"/>
</dbReference>
<dbReference type="GO" id="GO:0005737">
    <property type="term" value="C:cytoplasm"/>
    <property type="evidence" value="ECO:0007669"/>
    <property type="project" value="TreeGrafter"/>
</dbReference>
<dbReference type="PATRIC" id="fig|931276.5.peg.368"/>
<dbReference type="RefSeq" id="WP_015390530.1">
    <property type="nucleotide sequence ID" value="NC_020291.1"/>
</dbReference>
<dbReference type="Gene3D" id="1.10.1200.10">
    <property type="entry name" value="ACP-like"/>
    <property type="match status" value="1"/>
</dbReference>
<keyword evidence="4" id="KW-1185">Reference proteome</keyword>
<evidence type="ECO:0000259" key="2">
    <source>
        <dbReference type="PROSITE" id="PS50075"/>
    </source>
</evidence>
<evidence type="ECO:0000256" key="1">
    <source>
        <dbReference type="SAM" id="MobiDB-lite"/>
    </source>
</evidence>
<protein>
    <submittedName>
        <fullName evidence="3">Acyl carrier protein</fullName>
    </submittedName>
</protein>
<dbReference type="KEGG" id="csr:Cspa_c03860"/>
<organism evidence="3 4">
    <name type="scientific">Clostridium saccharoperbutylacetonicum N1-4(HMT)</name>
    <dbReference type="NCBI Taxonomy" id="931276"/>
    <lineage>
        <taxon>Bacteria</taxon>
        <taxon>Bacillati</taxon>
        <taxon>Bacillota</taxon>
        <taxon>Clostridia</taxon>
        <taxon>Eubacteriales</taxon>
        <taxon>Clostridiaceae</taxon>
        <taxon>Clostridium</taxon>
    </lineage>
</organism>
<dbReference type="Proteomes" id="UP000011728">
    <property type="component" value="Chromosome"/>
</dbReference>
<accession>M1M8B9</accession>
<dbReference type="AlphaFoldDB" id="M1M8B9"/>
<feature type="region of interest" description="Disordered" evidence="1">
    <location>
        <begin position="74"/>
        <end position="97"/>
    </location>
</feature>
<dbReference type="PANTHER" id="PTHR45527">
    <property type="entry name" value="NONRIBOSOMAL PEPTIDE SYNTHETASE"/>
    <property type="match status" value="1"/>
</dbReference>
<dbReference type="HOGENOM" id="CLU_2341853_0_0_9"/>
<dbReference type="EMBL" id="CP004121">
    <property type="protein sequence ID" value="AGF54204.1"/>
    <property type="molecule type" value="Genomic_DNA"/>
</dbReference>
<dbReference type="GO" id="GO:0044550">
    <property type="term" value="P:secondary metabolite biosynthetic process"/>
    <property type="evidence" value="ECO:0007669"/>
    <property type="project" value="TreeGrafter"/>
</dbReference>
<name>M1M8B9_9CLOT</name>
<sequence length="97" mass="11246">MEIKEKLLTLFKEILGMDDISETSNIFDMGGSSLTIYKISEQAKERYGLKVNPIDIMTYPTLEKLCLFLEEGTKQKSDDDNITARKNLRNRRRREGV</sequence>
<evidence type="ECO:0000313" key="4">
    <source>
        <dbReference type="Proteomes" id="UP000011728"/>
    </source>
</evidence>
<dbReference type="InterPro" id="IPR009081">
    <property type="entry name" value="PP-bd_ACP"/>
</dbReference>
<feature type="compositionally biased region" description="Basic residues" evidence="1">
    <location>
        <begin position="86"/>
        <end position="97"/>
    </location>
</feature>
<proteinExistence type="predicted"/>